<keyword evidence="6" id="KW-0004">4Fe-4S</keyword>
<evidence type="ECO:0000256" key="3">
    <source>
        <dbReference type="ARBA" id="ARBA00008343"/>
    </source>
</evidence>
<dbReference type="PANTHER" id="PTHR42944:SF1">
    <property type="entry name" value="ADENINE DNA GLYCOSYLASE"/>
    <property type="match status" value="1"/>
</dbReference>
<evidence type="ECO:0000256" key="1">
    <source>
        <dbReference type="ARBA" id="ARBA00000843"/>
    </source>
</evidence>
<dbReference type="PROSITE" id="PS01155">
    <property type="entry name" value="ENDONUCLEASE_III_2"/>
    <property type="match status" value="1"/>
</dbReference>
<dbReference type="CDD" id="cd00056">
    <property type="entry name" value="ENDO3c"/>
    <property type="match status" value="1"/>
</dbReference>
<comment type="catalytic activity">
    <reaction evidence="1 14">
        <text>Hydrolyzes free adenine bases from 7,8-dihydro-8-oxoguanine:adenine mismatched double-stranded DNA, leaving an apurinic site.</text>
        <dbReference type="EC" id="3.2.2.31"/>
    </reaction>
</comment>
<evidence type="ECO:0000259" key="15">
    <source>
        <dbReference type="SMART" id="SM00478"/>
    </source>
</evidence>
<dbReference type="GO" id="GO:0006298">
    <property type="term" value="P:mismatch repair"/>
    <property type="evidence" value="ECO:0007669"/>
    <property type="project" value="TreeGrafter"/>
</dbReference>
<gene>
    <name evidence="16" type="ORF">H9L13_03935</name>
</gene>
<comment type="cofactor">
    <cofactor evidence="14">
        <name>[4Fe-4S] cluster</name>
        <dbReference type="ChEBI" id="CHEBI:49883"/>
    </cofactor>
    <text evidence="14">Binds 1 [4Fe-4S] cluster.</text>
</comment>
<evidence type="ECO:0000256" key="6">
    <source>
        <dbReference type="ARBA" id="ARBA00022485"/>
    </source>
</evidence>
<proteinExistence type="inferred from homology"/>
<evidence type="ECO:0000256" key="14">
    <source>
        <dbReference type="RuleBase" id="RU365096"/>
    </source>
</evidence>
<dbReference type="GO" id="GO:0006284">
    <property type="term" value="P:base-excision repair"/>
    <property type="evidence" value="ECO:0007669"/>
    <property type="project" value="UniProtKB-UniRule"/>
</dbReference>
<dbReference type="GO" id="GO:0035485">
    <property type="term" value="F:adenine/guanine mispair binding"/>
    <property type="evidence" value="ECO:0007669"/>
    <property type="project" value="TreeGrafter"/>
</dbReference>
<dbReference type="InterPro" id="IPR000445">
    <property type="entry name" value="HhH_motif"/>
</dbReference>
<evidence type="ECO:0000256" key="8">
    <source>
        <dbReference type="ARBA" id="ARBA00022763"/>
    </source>
</evidence>
<name>A0A7G9SKZ7_9SPHN</name>
<dbReference type="CDD" id="cd03431">
    <property type="entry name" value="NUDIX_DNA_Glycosylase_C-MutY"/>
    <property type="match status" value="1"/>
</dbReference>
<dbReference type="SUPFAM" id="SSF48150">
    <property type="entry name" value="DNA-glycosylase"/>
    <property type="match status" value="1"/>
</dbReference>
<dbReference type="Pfam" id="PF14815">
    <property type="entry name" value="NUDIX_4"/>
    <property type="match status" value="1"/>
</dbReference>
<dbReference type="InterPro" id="IPR003265">
    <property type="entry name" value="HhH-GPD_domain"/>
</dbReference>
<evidence type="ECO:0000256" key="12">
    <source>
        <dbReference type="ARBA" id="ARBA00023204"/>
    </source>
</evidence>
<evidence type="ECO:0000256" key="7">
    <source>
        <dbReference type="ARBA" id="ARBA00022723"/>
    </source>
</evidence>
<keyword evidence="11" id="KW-0411">Iron-sulfur</keyword>
<evidence type="ECO:0000256" key="13">
    <source>
        <dbReference type="ARBA" id="ARBA00023295"/>
    </source>
</evidence>
<evidence type="ECO:0000313" key="16">
    <source>
        <dbReference type="EMBL" id="QNN68522.1"/>
    </source>
</evidence>
<evidence type="ECO:0000256" key="2">
    <source>
        <dbReference type="ARBA" id="ARBA00002933"/>
    </source>
</evidence>
<dbReference type="InterPro" id="IPR044298">
    <property type="entry name" value="MIG/MutY"/>
</dbReference>
<accession>A0A7G9SKZ7</accession>
<evidence type="ECO:0000256" key="9">
    <source>
        <dbReference type="ARBA" id="ARBA00022801"/>
    </source>
</evidence>
<keyword evidence="12" id="KW-0234">DNA repair</keyword>
<dbReference type="InterPro" id="IPR003651">
    <property type="entry name" value="Endonuclease3_FeS-loop_motif"/>
</dbReference>
<feature type="domain" description="HhH-GPD" evidence="15">
    <location>
        <begin position="12"/>
        <end position="156"/>
    </location>
</feature>
<evidence type="ECO:0000256" key="11">
    <source>
        <dbReference type="ARBA" id="ARBA00023014"/>
    </source>
</evidence>
<protein>
    <recommendedName>
        <fullName evidence="5 14">Adenine DNA glycosylase</fullName>
        <ecNumber evidence="4 14">3.2.2.31</ecNumber>
    </recommendedName>
</protein>
<dbReference type="EMBL" id="CP060718">
    <property type="protein sequence ID" value="QNN68522.1"/>
    <property type="molecule type" value="Genomic_DNA"/>
</dbReference>
<keyword evidence="10 14" id="KW-0408">Iron</keyword>
<dbReference type="Pfam" id="PF00730">
    <property type="entry name" value="HhH-GPD"/>
    <property type="match status" value="1"/>
</dbReference>
<evidence type="ECO:0000313" key="17">
    <source>
        <dbReference type="Proteomes" id="UP000515971"/>
    </source>
</evidence>
<keyword evidence="8 14" id="KW-0227">DNA damage</keyword>
<evidence type="ECO:0000256" key="4">
    <source>
        <dbReference type="ARBA" id="ARBA00012045"/>
    </source>
</evidence>
<dbReference type="GO" id="GO:0046872">
    <property type="term" value="F:metal ion binding"/>
    <property type="evidence" value="ECO:0007669"/>
    <property type="project" value="UniProtKB-UniRule"/>
</dbReference>
<dbReference type="Proteomes" id="UP000515971">
    <property type="component" value="Chromosome"/>
</dbReference>
<dbReference type="PANTHER" id="PTHR42944">
    <property type="entry name" value="ADENINE DNA GLYCOSYLASE"/>
    <property type="match status" value="1"/>
</dbReference>
<dbReference type="InterPro" id="IPR023170">
    <property type="entry name" value="HhH_base_excis_C"/>
</dbReference>
<dbReference type="Pfam" id="PF00633">
    <property type="entry name" value="HHH"/>
    <property type="match status" value="1"/>
</dbReference>
<dbReference type="Gene3D" id="1.10.340.30">
    <property type="entry name" value="Hypothetical protein, domain 2"/>
    <property type="match status" value="1"/>
</dbReference>
<organism evidence="16 17">
    <name type="scientific">Sphingomonas lutea</name>
    <dbReference type="NCBI Taxonomy" id="1045317"/>
    <lineage>
        <taxon>Bacteria</taxon>
        <taxon>Pseudomonadati</taxon>
        <taxon>Pseudomonadota</taxon>
        <taxon>Alphaproteobacteria</taxon>
        <taxon>Sphingomonadales</taxon>
        <taxon>Sphingomonadaceae</taxon>
        <taxon>Sphingomonas</taxon>
    </lineage>
</organism>
<dbReference type="InterPro" id="IPR004036">
    <property type="entry name" value="Endonuclease-III-like_CS2"/>
</dbReference>
<dbReference type="EC" id="3.2.2.31" evidence="4 14"/>
<dbReference type="SMART" id="SM00478">
    <property type="entry name" value="ENDO3c"/>
    <property type="match status" value="1"/>
</dbReference>
<dbReference type="GO" id="GO:0034039">
    <property type="term" value="F:8-oxo-7,8-dihydroguanine DNA N-glycosylase activity"/>
    <property type="evidence" value="ECO:0007669"/>
    <property type="project" value="TreeGrafter"/>
</dbReference>
<reference evidence="16 17" key="1">
    <citation type="submission" date="2020-08" db="EMBL/GenBank/DDBJ databases">
        <title>Genome sequence of Sphingomonas lutea KCTC 23642T.</title>
        <authorList>
            <person name="Hyun D.-W."/>
            <person name="Bae J.-W."/>
        </authorList>
    </citation>
    <scope>NUCLEOTIDE SEQUENCE [LARGE SCALE GENOMIC DNA]</scope>
    <source>
        <strain evidence="16 17">KCTC 23642</strain>
    </source>
</reference>
<dbReference type="Gene3D" id="3.90.79.10">
    <property type="entry name" value="Nucleoside Triphosphate Pyrophosphohydrolase"/>
    <property type="match status" value="1"/>
</dbReference>
<dbReference type="InterPro" id="IPR011257">
    <property type="entry name" value="DNA_glycosylase"/>
</dbReference>
<dbReference type="GO" id="GO:0032357">
    <property type="term" value="F:oxidized purine DNA binding"/>
    <property type="evidence" value="ECO:0007669"/>
    <property type="project" value="TreeGrafter"/>
</dbReference>
<keyword evidence="13 14" id="KW-0326">Glycosidase</keyword>
<comment type="similarity">
    <text evidence="3 14">Belongs to the Nth/MutY family.</text>
</comment>
<dbReference type="SUPFAM" id="SSF55811">
    <property type="entry name" value="Nudix"/>
    <property type="match status" value="1"/>
</dbReference>
<dbReference type="InterPro" id="IPR015797">
    <property type="entry name" value="NUDIX_hydrolase-like_dom_sf"/>
</dbReference>
<dbReference type="KEGG" id="slut:H9L13_03935"/>
<sequence length="303" mass="32665">MDPYRVWLSEVMLQQTTVAAVTPRFERFVTKWPTVEALAAADDADVFAEWAGLGYYARARNLLACARKVAARGGFPASAADLRGLPGIGPYTASAIAAIAFGEAAPAIDTNIRRVIARLHALERPSDAEIEALLGNMIPAGRAGDFIQALMDLGATICRARAPRCDHCPLRTDCQAFATGQPEAFPAPKIKTVRPQRYGIAWWIERDGAVWLVRRPHKGLLGGMAALPSSDWGDSLAPDVNALSMVRHVFTHFALDLKIVRAGEPIGEGWWHPVDRLADAGLPTLFKRAAALAVAARRPCAAA</sequence>
<dbReference type="GO" id="GO:0000701">
    <property type="term" value="F:purine-specific mismatch base pair DNA N-glycosylase activity"/>
    <property type="evidence" value="ECO:0007669"/>
    <property type="project" value="UniProtKB-EC"/>
</dbReference>
<comment type="function">
    <text evidence="2">Adenine glycosylase active on G-A mispairs. MutY also corrects error-prone DNA synthesis past GO lesions which are due to the oxidatively damaged form of guanine: 7,8-dihydro-8-oxoguanine (8-oxo-dGTP).</text>
</comment>
<dbReference type="GO" id="GO:0051539">
    <property type="term" value="F:4 iron, 4 sulfur cluster binding"/>
    <property type="evidence" value="ECO:0007669"/>
    <property type="project" value="UniProtKB-UniRule"/>
</dbReference>
<dbReference type="Gene3D" id="1.10.1670.10">
    <property type="entry name" value="Helix-hairpin-Helix base-excision DNA repair enzymes (C-terminal)"/>
    <property type="match status" value="1"/>
</dbReference>
<keyword evidence="17" id="KW-1185">Reference proteome</keyword>
<keyword evidence="9" id="KW-0378">Hydrolase</keyword>
<evidence type="ECO:0000256" key="10">
    <source>
        <dbReference type="ARBA" id="ARBA00023004"/>
    </source>
</evidence>
<dbReference type="SMART" id="SM00525">
    <property type="entry name" value="FES"/>
    <property type="match status" value="1"/>
</dbReference>
<dbReference type="InterPro" id="IPR029119">
    <property type="entry name" value="MutY_C"/>
</dbReference>
<keyword evidence="7" id="KW-0479">Metal-binding</keyword>
<dbReference type="AlphaFoldDB" id="A0A7G9SKZ7"/>
<evidence type="ECO:0000256" key="5">
    <source>
        <dbReference type="ARBA" id="ARBA00022023"/>
    </source>
</evidence>